<dbReference type="RefSeq" id="WP_142051554.1">
    <property type="nucleotide sequence ID" value="NZ_VFPA01000001.1"/>
</dbReference>
<proteinExistence type="predicted"/>
<dbReference type="AlphaFoldDB" id="A0A543E1V2"/>
<dbReference type="Proteomes" id="UP000315677">
    <property type="component" value="Unassembled WGS sequence"/>
</dbReference>
<name>A0A543E1V2_9PSEU</name>
<dbReference type="Pfam" id="PF04978">
    <property type="entry name" value="MST"/>
    <property type="match status" value="1"/>
</dbReference>
<comment type="caution">
    <text evidence="1">The sequence shown here is derived from an EMBL/GenBank/DDBJ whole genome shotgun (WGS) entry which is preliminary data.</text>
</comment>
<dbReference type="EMBL" id="VFPA01000001">
    <property type="protein sequence ID" value="TQM15550.1"/>
    <property type="molecule type" value="Genomic_DNA"/>
</dbReference>
<gene>
    <name evidence="1" type="ORF">FB558_2339</name>
</gene>
<accession>A0A543E1V2</accession>
<dbReference type="SUPFAM" id="SSF109854">
    <property type="entry name" value="DinB/YfiT-like putative metalloenzymes"/>
    <property type="match status" value="1"/>
</dbReference>
<dbReference type="InterPro" id="IPR034660">
    <property type="entry name" value="DinB/YfiT-like"/>
</dbReference>
<dbReference type="Gene3D" id="1.20.120.450">
    <property type="entry name" value="dinb family like domain"/>
    <property type="match status" value="1"/>
</dbReference>
<evidence type="ECO:0000313" key="1">
    <source>
        <dbReference type="EMBL" id="TQM15550.1"/>
    </source>
</evidence>
<reference evidence="1 2" key="1">
    <citation type="submission" date="2019-06" db="EMBL/GenBank/DDBJ databases">
        <title>Sequencing the genomes of 1000 actinobacteria strains.</title>
        <authorList>
            <person name="Klenk H.-P."/>
        </authorList>
    </citation>
    <scope>NUCLEOTIDE SEQUENCE [LARGE SCALE GENOMIC DNA]</scope>
    <source>
        <strain evidence="1 2">DSM 45301</strain>
    </source>
</reference>
<evidence type="ECO:0000313" key="2">
    <source>
        <dbReference type="Proteomes" id="UP000315677"/>
    </source>
</evidence>
<protein>
    <submittedName>
        <fullName evidence="1">Uncharacterized protein DUF664</fullName>
    </submittedName>
</protein>
<dbReference type="InterPro" id="IPR007061">
    <property type="entry name" value="MST-like"/>
</dbReference>
<sequence length="197" mass="21260">MYAPAQHDEVTGLVNYIDEQLSAIRAAAFGLTEEQARETPCRSALSVGGIIKHATYVMRGALERLRTEVTEQPVDATAYAAFTDSFTVRDDETVAGTIEDFDRVRAQLRAAVAATDPAAATTAPPAPWHGIFDARPIHARYYLVHLVEECARHAGHADIIREQIDGMAVPALVLTLAGASANDFFQPYEPAPGTLLA</sequence>
<dbReference type="OrthoDB" id="4548523at2"/>
<organism evidence="1 2">
    <name type="scientific">Pseudonocardia kunmingensis</name>
    <dbReference type="NCBI Taxonomy" id="630975"/>
    <lineage>
        <taxon>Bacteria</taxon>
        <taxon>Bacillati</taxon>
        <taxon>Actinomycetota</taxon>
        <taxon>Actinomycetes</taxon>
        <taxon>Pseudonocardiales</taxon>
        <taxon>Pseudonocardiaceae</taxon>
        <taxon>Pseudonocardia</taxon>
    </lineage>
</organism>
<keyword evidence="2" id="KW-1185">Reference proteome</keyword>